<keyword evidence="1" id="KW-1133">Transmembrane helix</keyword>
<dbReference type="PANTHER" id="PTHR34821:SF2">
    <property type="entry name" value="INNER MEMBRANE PROTEIN YDCZ"/>
    <property type="match status" value="1"/>
</dbReference>
<evidence type="ECO:0000256" key="1">
    <source>
        <dbReference type="SAM" id="Phobius"/>
    </source>
</evidence>
<organism evidence="2 3">
    <name type="scientific">Andreesenia angusta</name>
    <dbReference type="NCBI Taxonomy" id="39480"/>
    <lineage>
        <taxon>Bacteria</taxon>
        <taxon>Bacillati</taxon>
        <taxon>Bacillota</taxon>
        <taxon>Tissierellia</taxon>
        <taxon>Tissierellales</taxon>
        <taxon>Gottschalkiaceae</taxon>
        <taxon>Andreesenia</taxon>
    </lineage>
</organism>
<keyword evidence="3" id="KW-1185">Reference proteome</keyword>
<accession>A0A1S1V9A9</accession>
<dbReference type="RefSeq" id="WP_071060481.1">
    <property type="nucleotide sequence ID" value="NZ_MKIE01000001.1"/>
</dbReference>
<dbReference type="Pfam" id="PF04657">
    <property type="entry name" value="DMT_YdcZ"/>
    <property type="match status" value="1"/>
</dbReference>
<comment type="caution">
    <text evidence="2">The sequence shown here is derived from an EMBL/GenBank/DDBJ whole genome shotgun (WGS) entry which is preliminary data.</text>
</comment>
<reference evidence="2 3" key="1">
    <citation type="submission" date="2016-09" db="EMBL/GenBank/DDBJ databases">
        <title>Genome sequence of Eubacterium angustum.</title>
        <authorList>
            <person name="Poehlein A."/>
            <person name="Daniel R."/>
        </authorList>
    </citation>
    <scope>NUCLEOTIDE SEQUENCE [LARGE SCALE GENOMIC DNA]</scope>
    <source>
        <strain evidence="2 3">DSM 1989</strain>
    </source>
</reference>
<keyword evidence="1" id="KW-0472">Membrane</keyword>
<dbReference type="EMBL" id="MKIE01000001">
    <property type="protein sequence ID" value="OHW63178.1"/>
    <property type="molecule type" value="Genomic_DNA"/>
</dbReference>
<feature type="transmembrane region" description="Helical" evidence="1">
    <location>
        <begin position="7"/>
        <end position="24"/>
    </location>
</feature>
<evidence type="ECO:0000313" key="2">
    <source>
        <dbReference type="EMBL" id="OHW63178.1"/>
    </source>
</evidence>
<dbReference type="AlphaFoldDB" id="A0A1S1V9A9"/>
<feature type="transmembrane region" description="Helical" evidence="1">
    <location>
        <begin position="30"/>
        <end position="50"/>
    </location>
</feature>
<keyword evidence="1" id="KW-0812">Transmembrane</keyword>
<protein>
    <recommendedName>
        <fullName evidence="4">EamA-like transporter family protein</fullName>
    </recommendedName>
</protein>
<proteinExistence type="predicted"/>
<dbReference type="InterPro" id="IPR006750">
    <property type="entry name" value="YdcZ"/>
</dbReference>
<name>A0A1S1V9A9_9FIRM</name>
<dbReference type="OrthoDB" id="7864805at2"/>
<dbReference type="STRING" id="39480.EUAN_00420"/>
<dbReference type="PANTHER" id="PTHR34821">
    <property type="entry name" value="INNER MEMBRANE PROTEIN YDCZ"/>
    <property type="match status" value="1"/>
</dbReference>
<feature type="transmembrane region" description="Helical" evidence="1">
    <location>
        <begin position="123"/>
        <end position="138"/>
    </location>
</feature>
<evidence type="ECO:0000313" key="3">
    <source>
        <dbReference type="Proteomes" id="UP000180254"/>
    </source>
</evidence>
<dbReference type="GO" id="GO:0005886">
    <property type="term" value="C:plasma membrane"/>
    <property type="evidence" value="ECO:0007669"/>
    <property type="project" value="TreeGrafter"/>
</dbReference>
<feature type="transmembrane region" description="Helical" evidence="1">
    <location>
        <begin position="62"/>
        <end position="80"/>
    </location>
</feature>
<sequence length="139" mass="15098">MYKTGSVVIGVLITIMLTFNGVLSRTLGDYFSVLVIHLVGILFVVALLAARKTRPRLAKAPWYFYSAGAIGIFVVIFNNISFNRLGASVTTALGLMGQLIMSSAIDSLGLFGMEKHEFQKKKLVGMGIMFAGIVIMIAY</sequence>
<evidence type="ECO:0008006" key="4">
    <source>
        <dbReference type="Google" id="ProtNLM"/>
    </source>
</evidence>
<dbReference type="Proteomes" id="UP000180254">
    <property type="component" value="Unassembled WGS sequence"/>
</dbReference>
<gene>
    <name evidence="2" type="ORF">EUAN_00420</name>
</gene>